<reference evidence="2 3" key="1">
    <citation type="submission" date="2019-05" db="EMBL/GenBank/DDBJ databases">
        <title>Another draft genome of Portunus trituberculatus and its Hox gene families provides insights of decapod evolution.</title>
        <authorList>
            <person name="Jeong J.-H."/>
            <person name="Song I."/>
            <person name="Kim S."/>
            <person name="Choi T."/>
            <person name="Kim D."/>
            <person name="Ryu S."/>
            <person name="Kim W."/>
        </authorList>
    </citation>
    <scope>NUCLEOTIDE SEQUENCE [LARGE SCALE GENOMIC DNA]</scope>
    <source>
        <tissue evidence="2">Muscle</tissue>
    </source>
</reference>
<organism evidence="2 3">
    <name type="scientific">Portunus trituberculatus</name>
    <name type="common">Swimming crab</name>
    <name type="synonym">Neptunus trituberculatus</name>
    <dbReference type="NCBI Taxonomy" id="210409"/>
    <lineage>
        <taxon>Eukaryota</taxon>
        <taxon>Metazoa</taxon>
        <taxon>Ecdysozoa</taxon>
        <taxon>Arthropoda</taxon>
        <taxon>Crustacea</taxon>
        <taxon>Multicrustacea</taxon>
        <taxon>Malacostraca</taxon>
        <taxon>Eumalacostraca</taxon>
        <taxon>Eucarida</taxon>
        <taxon>Decapoda</taxon>
        <taxon>Pleocyemata</taxon>
        <taxon>Brachyura</taxon>
        <taxon>Eubrachyura</taxon>
        <taxon>Portunoidea</taxon>
        <taxon>Portunidae</taxon>
        <taxon>Portuninae</taxon>
        <taxon>Portunus</taxon>
    </lineage>
</organism>
<evidence type="ECO:0000313" key="3">
    <source>
        <dbReference type="Proteomes" id="UP000324222"/>
    </source>
</evidence>
<evidence type="ECO:0000256" key="1">
    <source>
        <dbReference type="SAM" id="MobiDB-lite"/>
    </source>
</evidence>
<dbReference type="AlphaFoldDB" id="A0A5B7F0T6"/>
<sequence length="125" mass="13805">MLSGNAGGTVGLTSQPNRHAIGSERNSSLESQIEATLLGCQVYYVRGGQQIEVWRNHMGSVLKMAPLTPNGRKEQQVEGNCPHVVRLQVKHITIIGPSLVITIIRNLDHDGRVNLSLEDKYTKFM</sequence>
<accession>A0A5B7F0T6</accession>
<feature type="compositionally biased region" description="Gly residues" evidence="1">
    <location>
        <begin position="1"/>
        <end position="10"/>
    </location>
</feature>
<protein>
    <submittedName>
        <fullName evidence="2">Uncharacterized protein</fullName>
    </submittedName>
</protein>
<proteinExistence type="predicted"/>
<evidence type="ECO:0000313" key="2">
    <source>
        <dbReference type="EMBL" id="MPC38956.1"/>
    </source>
</evidence>
<dbReference type="Proteomes" id="UP000324222">
    <property type="component" value="Unassembled WGS sequence"/>
</dbReference>
<name>A0A5B7F0T6_PORTR</name>
<feature type="region of interest" description="Disordered" evidence="1">
    <location>
        <begin position="1"/>
        <end position="26"/>
    </location>
</feature>
<gene>
    <name evidence="2" type="ORF">E2C01_032474</name>
</gene>
<comment type="caution">
    <text evidence="2">The sequence shown here is derived from an EMBL/GenBank/DDBJ whole genome shotgun (WGS) entry which is preliminary data.</text>
</comment>
<dbReference type="EMBL" id="VSRR010004220">
    <property type="protein sequence ID" value="MPC38956.1"/>
    <property type="molecule type" value="Genomic_DNA"/>
</dbReference>
<keyword evidence="3" id="KW-1185">Reference proteome</keyword>